<feature type="non-terminal residue" evidence="1">
    <location>
        <position position="1"/>
    </location>
</feature>
<protein>
    <submittedName>
        <fullName evidence="1">Transposase, IS5 family</fullName>
    </submittedName>
</protein>
<evidence type="ECO:0000313" key="2">
    <source>
        <dbReference type="Proteomes" id="UP000198611"/>
    </source>
</evidence>
<name>A0A1I1WF25_9GAMM</name>
<evidence type="ECO:0000313" key="1">
    <source>
        <dbReference type="EMBL" id="SFD91993.1"/>
    </source>
</evidence>
<dbReference type="EMBL" id="FOMJ01000013">
    <property type="protein sequence ID" value="SFD91993.1"/>
    <property type="molecule type" value="Genomic_DNA"/>
</dbReference>
<proteinExistence type="predicted"/>
<gene>
    <name evidence="1" type="ORF">SAMN05660831_02597</name>
</gene>
<organism evidence="1 2">
    <name type="scientific">Thiohalospira halophila DSM 15071</name>
    <dbReference type="NCBI Taxonomy" id="1123397"/>
    <lineage>
        <taxon>Bacteria</taxon>
        <taxon>Pseudomonadati</taxon>
        <taxon>Pseudomonadota</taxon>
        <taxon>Gammaproteobacteria</taxon>
        <taxon>Thiohalospirales</taxon>
        <taxon>Thiohalospiraceae</taxon>
        <taxon>Thiohalospira</taxon>
    </lineage>
</organism>
<dbReference type="AlphaFoldDB" id="A0A1I1WF25"/>
<dbReference type="STRING" id="1123397.SAMN05660831_02597"/>
<sequence>HPFHVVKNLFGHRRTRYRGLFKNEAQLFTLFGLGNRFQARRTLLAQGARPS</sequence>
<accession>A0A1I1WF25</accession>
<dbReference type="Proteomes" id="UP000198611">
    <property type="component" value="Unassembled WGS sequence"/>
</dbReference>
<keyword evidence="2" id="KW-1185">Reference proteome</keyword>
<reference evidence="1 2" key="1">
    <citation type="submission" date="2016-10" db="EMBL/GenBank/DDBJ databases">
        <authorList>
            <person name="de Groot N.N."/>
        </authorList>
    </citation>
    <scope>NUCLEOTIDE SEQUENCE [LARGE SCALE GENOMIC DNA]</scope>
    <source>
        <strain evidence="1 2">HL3</strain>
    </source>
</reference>